<dbReference type="InterPro" id="IPR000726">
    <property type="entry name" value="Glyco_hydro_19_cat"/>
</dbReference>
<dbReference type="RefSeq" id="WP_009870296.1">
    <property type="nucleotide sequence ID" value="NZ_JXSL01000033.1"/>
</dbReference>
<dbReference type="InterPro" id="IPR052354">
    <property type="entry name" value="Cell_Wall_Dynamics_Protein"/>
</dbReference>
<proteinExistence type="predicted"/>
<dbReference type="Gene3D" id="1.10.530.10">
    <property type="match status" value="1"/>
</dbReference>
<dbReference type="GO" id="GO:0016998">
    <property type="term" value="P:cell wall macromolecule catabolic process"/>
    <property type="evidence" value="ECO:0007669"/>
    <property type="project" value="InterPro"/>
</dbReference>
<protein>
    <submittedName>
        <fullName evidence="2">Lytic enzyme</fullName>
    </submittedName>
</protein>
<dbReference type="GO" id="GO:0004568">
    <property type="term" value="F:chitinase activity"/>
    <property type="evidence" value="ECO:0007669"/>
    <property type="project" value="InterPro"/>
</dbReference>
<dbReference type="Proteomes" id="UP000031971">
    <property type="component" value="Unassembled WGS sequence"/>
</dbReference>
<feature type="domain" description="Glycoside hydrolase family 19 catalytic" evidence="1">
    <location>
        <begin position="108"/>
        <end position="164"/>
    </location>
</feature>
<dbReference type="GO" id="GO:0006032">
    <property type="term" value="P:chitin catabolic process"/>
    <property type="evidence" value="ECO:0007669"/>
    <property type="project" value="InterPro"/>
</dbReference>
<gene>
    <name evidence="2" type="ORF">CCC_01390</name>
</gene>
<dbReference type="SUPFAM" id="SSF53955">
    <property type="entry name" value="Lysozyme-like"/>
    <property type="match status" value="1"/>
</dbReference>
<dbReference type="PANTHER" id="PTHR34408">
    <property type="entry name" value="FAMILY PROTEIN, PUTATIVE-RELATED"/>
    <property type="match status" value="1"/>
</dbReference>
<accession>A0A0C2U619</accession>
<comment type="caution">
    <text evidence="2">The sequence shown here is derived from an EMBL/GenBank/DDBJ whole genome shotgun (WGS) entry which is preliminary data.</text>
</comment>
<organism evidence="2 3">
    <name type="scientific">Paramagnetospirillum magnetotacticum MS-1</name>
    <dbReference type="NCBI Taxonomy" id="272627"/>
    <lineage>
        <taxon>Bacteria</taxon>
        <taxon>Pseudomonadati</taxon>
        <taxon>Pseudomonadota</taxon>
        <taxon>Alphaproteobacteria</taxon>
        <taxon>Rhodospirillales</taxon>
        <taxon>Magnetospirillaceae</taxon>
        <taxon>Paramagnetospirillum</taxon>
    </lineage>
</organism>
<evidence type="ECO:0000259" key="1">
    <source>
        <dbReference type="Pfam" id="PF00182"/>
    </source>
</evidence>
<dbReference type="PANTHER" id="PTHR34408:SF1">
    <property type="entry name" value="GLYCOSYL HYDROLASE FAMILY 19 DOMAIN-CONTAINING PROTEIN HI_1415"/>
    <property type="match status" value="1"/>
</dbReference>
<dbReference type="EMBL" id="JXSL01000033">
    <property type="protein sequence ID" value="KIL96897.1"/>
    <property type="molecule type" value="Genomic_DNA"/>
</dbReference>
<keyword evidence="3" id="KW-1185">Reference proteome</keyword>
<name>A0A0C2U619_PARME</name>
<dbReference type="InterPro" id="IPR023346">
    <property type="entry name" value="Lysozyme-like_dom_sf"/>
</dbReference>
<dbReference type="Pfam" id="PF00182">
    <property type="entry name" value="Glyco_hydro_19"/>
    <property type="match status" value="1"/>
</dbReference>
<reference evidence="2 3" key="1">
    <citation type="submission" date="2015-01" db="EMBL/GenBank/DDBJ databases">
        <title>Genome Sequence of Magnetospirillum magnetotacticum Strain MS-1.</title>
        <authorList>
            <person name="Marinov G.K."/>
            <person name="Smalley M.D."/>
            <person name="DeSalvo G."/>
        </authorList>
    </citation>
    <scope>NUCLEOTIDE SEQUENCE [LARGE SCALE GENOMIC DNA]</scope>
    <source>
        <strain evidence="2 3">MS-1</strain>
    </source>
</reference>
<dbReference type="AlphaFoldDB" id="A0A0C2U619"/>
<evidence type="ECO:0000313" key="2">
    <source>
        <dbReference type="EMBL" id="KIL96897.1"/>
    </source>
</evidence>
<dbReference type="STRING" id="272627.CCC_01390"/>
<dbReference type="OrthoDB" id="3809801at2"/>
<evidence type="ECO:0000313" key="3">
    <source>
        <dbReference type="Proteomes" id="UP000031971"/>
    </source>
</evidence>
<sequence>MLTREILRASIPGASSVDLDLFLAPLVHACAEWGIDSSIRLAAFLAQIAHESDDLACRVENLNYSAGALLRVFPRHFDATQAAAFAHHPDRIGARVYADRMGNGDEASGDGWRYRGRGLIQLTGRSNYTAACLALGADLIGQPELLEQPVLAARSAGWFWRRNNLNAFADQGDVISITRRINGGLIGIEDRQHRYAQACAALGVTMTEA</sequence>